<dbReference type="Gene3D" id="1.25.40.10">
    <property type="entry name" value="Tetratricopeptide repeat domain"/>
    <property type="match status" value="3"/>
</dbReference>
<dbReference type="GO" id="GO:0003729">
    <property type="term" value="F:mRNA binding"/>
    <property type="evidence" value="ECO:0007669"/>
    <property type="project" value="InterPro"/>
</dbReference>
<dbReference type="InterPro" id="IPR003107">
    <property type="entry name" value="HAT"/>
</dbReference>
<dbReference type="EMBL" id="JAAARO010000014">
    <property type="protein sequence ID" value="KAF5737058.1"/>
    <property type="molecule type" value="Genomic_DNA"/>
</dbReference>
<dbReference type="FunFam" id="1.25.40.10:FF:001264">
    <property type="entry name" value="High chlorophyll fluorescent 107"/>
    <property type="match status" value="1"/>
</dbReference>
<keyword evidence="1" id="KW-0677">Repeat</keyword>
<dbReference type="Proteomes" id="UP000593562">
    <property type="component" value="Unassembled WGS sequence"/>
</dbReference>
<dbReference type="SUPFAM" id="SSF48452">
    <property type="entry name" value="TPR-like"/>
    <property type="match status" value="2"/>
</dbReference>
<dbReference type="InterPro" id="IPR013105">
    <property type="entry name" value="TPR_2"/>
</dbReference>
<dbReference type="GO" id="GO:0006417">
    <property type="term" value="P:regulation of translation"/>
    <property type="evidence" value="ECO:0007669"/>
    <property type="project" value="TreeGrafter"/>
</dbReference>
<dbReference type="InterPro" id="IPR011990">
    <property type="entry name" value="TPR-like_helical_dom_sf"/>
</dbReference>
<dbReference type="GO" id="GO:0009507">
    <property type="term" value="C:chloroplast"/>
    <property type="evidence" value="ECO:0007669"/>
    <property type="project" value="TreeGrafter"/>
</dbReference>
<reference evidence="5 6" key="1">
    <citation type="journal article" date="2020" name="Nat. Commun.">
        <title>Genome of Tripterygium wilfordii and identification of cytochrome P450 involved in triptolide biosynthesis.</title>
        <authorList>
            <person name="Tu L."/>
            <person name="Su P."/>
            <person name="Zhang Z."/>
            <person name="Gao L."/>
            <person name="Wang J."/>
            <person name="Hu T."/>
            <person name="Zhou J."/>
            <person name="Zhang Y."/>
            <person name="Zhao Y."/>
            <person name="Liu Y."/>
            <person name="Song Y."/>
            <person name="Tong Y."/>
            <person name="Lu Y."/>
            <person name="Yang J."/>
            <person name="Xu C."/>
            <person name="Jia M."/>
            <person name="Peters R.J."/>
            <person name="Huang L."/>
            <person name="Gao W."/>
        </authorList>
    </citation>
    <scope>NUCLEOTIDE SEQUENCE [LARGE SCALE GENOMIC DNA]</scope>
    <source>
        <strain evidence="6">cv. XIE 37</strain>
        <tissue evidence="5">Leaf</tissue>
    </source>
</reference>
<dbReference type="AlphaFoldDB" id="A0A7J7CSU0"/>
<protein>
    <submittedName>
        <fullName evidence="5">PsbB mRNA maturation factor Mbb1 chloroplastic</fullName>
    </submittedName>
</protein>
<evidence type="ECO:0000256" key="3">
    <source>
        <dbReference type="PROSITE-ProRule" id="PRU00339"/>
    </source>
</evidence>
<proteinExistence type="predicted"/>
<dbReference type="SMART" id="SM00028">
    <property type="entry name" value="TPR"/>
    <property type="match status" value="9"/>
</dbReference>
<feature type="region of interest" description="Disordered" evidence="4">
    <location>
        <begin position="559"/>
        <end position="579"/>
    </location>
</feature>
<dbReference type="Pfam" id="PF07719">
    <property type="entry name" value="TPR_2"/>
    <property type="match status" value="1"/>
</dbReference>
<evidence type="ECO:0000256" key="1">
    <source>
        <dbReference type="ARBA" id="ARBA00022737"/>
    </source>
</evidence>
<dbReference type="Pfam" id="PF14559">
    <property type="entry name" value="TPR_19"/>
    <property type="match status" value="1"/>
</dbReference>
<dbReference type="PANTHER" id="PTHR44917:SF1">
    <property type="entry name" value="PROTEIN HIGH CHLOROPHYLL FLUORESCENT 107"/>
    <property type="match status" value="1"/>
</dbReference>
<evidence type="ECO:0000313" key="5">
    <source>
        <dbReference type="EMBL" id="KAF5737058.1"/>
    </source>
</evidence>
<accession>A0A7J7CSU0</accession>
<dbReference type="OrthoDB" id="541719at2759"/>
<dbReference type="PROSITE" id="PS50005">
    <property type="entry name" value="TPR"/>
    <property type="match status" value="1"/>
</dbReference>
<feature type="compositionally biased region" description="Basic and acidic residues" evidence="4">
    <location>
        <begin position="562"/>
        <end position="578"/>
    </location>
</feature>
<comment type="caution">
    <text evidence="5">The sequence shown here is derived from an EMBL/GenBank/DDBJ whole genome shotgun (WGS) entry which is preliminary data.</text>
</comment>
<dbReference type="InterPro" id="IPR044624">
    <property type="entry name" value="Mbb1-like"/>
</dbReference>
<dbReference type="GO" id="GO:0003727">
    <property type="term" value="F:single-stranded RNA binding"/>
    <property type="evidence" value="ECO:0007669"/>
    <property type="project" value="TreeGrafter"/>
</dbReference>
<dbReference type="GO" id="GO:0006397">
    <property type="term" value="P:mRNA processing"/>
    <property type="evidence" value="ECO:0007669"/>
    <property type="project" value="InterPro"/>
</dbReference>
<dbReference type="InterPro" id="IPR019734">
    <property type="entry name" value="TPR_rpt"/>
</dbReference>
<dbReference type="InParanoid" id="A0A7J7CSU0"/>
<dbReference type="FunCoup" id="A0A7J7CSU0">
    <property type="interactions" value="1604"/>
</dbReference>
<feature type="repeat" description="TPR" evidence="3">
    <location>
        <begin position="409"/>
        <end position="442"/>
    </location>
</feature>
<organism evidence="5 6">
    <name type="scientific">Tripterygium wilfordii</name>
    <name type="common">Thunder God vine</name>
    <dbReference type="NCBI Taxonomy" id="458696"/>
    <lineage>
        <taxon>Eukaryota</taxon>
        <taxon>Viridiplantae</taxon>
        <taxon>Streptophyta</taxon>
        <taxon>Embryophyta</taxon>
        <taxon>Tracheophyta</taxon>
        <taxon>Spermatophyta</taxon>
        <taxon>Magnoliopsida</taxon>
        <taxon>eudicotyledons</taxon>
        <taxon>Gunneridae</taxon>
        <taxon>Pentapetalae</taxon>
        <taxon>rosids</taxon>
        <taxon>fabids</taxon>
        <taxon>Celastrales</taxon>
        <taxon>Celastraceae</taxon>
        <taxon>Tripterygium</taxon>
    </lineage>
</organism>
<evidence type="ECO:0000256" key="4">
    <source>
        <dbReference type="SAM" id="MobiDB-lite"/>
    </source>
</evidence>
<evidence type="ECO:0000313" key="6">
    <source>
        <dbReference type="Proteomes" id="UP000593562"/>
    </source>
</evidence>
<name>A0A7J7CSU0_TRIWF</name>
<gene>
    <name evidence="5" type="ORF">HS088_TW14G01214</name>
</gene>
<evidence type="ECO:0000256" key="2">
    <source>
        <dbReference type="ARBA" id="ARBA00022803"/>
    </source>
</evidence>
<dbReference type="SMART" id="SM00386">
    <property type="entry name" value="HAT"/>
    <property type="match status" value="9"/>
</dbReference>
<keyword evidence="6" id="KW-1185">Reference proteome</keyword>
<dbReference type="PANTHER" id="PTHR44917">
    <property type="entry name" value="PROTEIN HIGH CHLOROPHYLL FLUORESCENT 107"/>
    <property type="match status" value="1"/>
</dbReference>
<sequence>MHFFTSPSPAQKPSFTTVFSPSQNPNCPSKFPLNLPFKTLFLSLPACLPSQSSSSVLESLDNEAIKNDTVSKRDALVVRRPLMEVSGEESLGEDDDKAETKDALQGLTDFAKKIPIFEPEKVESGPPREKPLVINLDLALYRAKVLARNHMYQEAENILEKCIYYWPEDGRPYVALGKILSKQSRTAEARAVYEKGCQATQGENSYIWQCWAVLESKMGNVRRARDLFDAATVADKKHIAAWHGWAVLELKQGNVKKARQLLTKGLKYCSGNEYIYQTLALLEAKANRYEQARHLFKRATKYNRKSCASWLAWAQLEAQLENNQIARQLFEKAIQASPKNRFAWHVWGVFEANIGNIEMGRKLLKIGHTLNPKDPVLLQSLALLEYKHSTANLARVLFKRASELDPKHQPVWMAWGWVEWKEGNLAKARELYQKALSIDSTSESAARCLQAWGVLEQRVGNLSAARRLFRSSLNVNSQSYITWMTWASLEEDQGNPVRAEEIRDLYFQQRTEVVDDASWVTGLLDVIDPALDRIKRLMNLDQNPYNKTPEQLQTISEASGNRIEEHSPPSAKGDRSKVEPGSGFNLDAFIKEKLSLDPFKLDIPIGSSRKFVSKKVKSPKRLEISERTSTILPQASM</sequence>
<keyword evidence="2 3" id="KW-0802">TPR repeat</keyword>